<comment type="caution">
    <text evidence="1">The sequence shown here is derived from an EMBL/GenBank/DDBJ whole genome shotgun (WGS) entry which is preliminary data.</text>
</comment>
<keyword evidence="2" id="KW-1185">Reference proteome</keyword>
<dbReference type="Proteomes" id="UP001328107">
    <property type="component" value="Unassembled WGS sequence"/>
</dbReference>
<sequence length="228" mass="26548">SEQEIMFKEGVTYSSDFIRRIYKNASIGQLAIKFSYQLDQRIDFHCEIYSLLKNFDMDTLILDSKYFQPHSSENALISSSLFHDLTKSCKKLEILFPCSDITPALLHELYKVMLDGSTKLRSLKMEMEHDGFIQFLNLVGITFRNLSPFRCFSNRSCEISAITHQLIDTLEVFKGCHSGACNLHIFEGKMEIWISHNHEEEMNTMHLISHETQESLEKAKYARKLEKM</sequence>
<name>A0AAN5D7C1_9BILA</name>
<accession>A0AAN5D7C1</accession>
<feature type="non-terminal residue" evidence="1">
    <location>
        <position position="1"/>
    </location>
</feature>
<feature type="non-terminal residue" evidence="1">
    <location>
        <position position="228"/>
    </location>
</feature>
<protein>
    <submittedName>
        <fullName evidence="1">Uncharacterized protein</fullName>
    </submittedName>
</protein>
<reference evidence="2" key="1">
    <citation type="submission" date="2022-10" db="EMBL/GenBank/DDBJ databases">
        <title>Genome assembly of Pristionchus species.</title>
        <authorList>
            <person name="Yoshida K."/>
            <person name="Sommer R.J."/>
        </authorList>
    </citation>
    <scope>NUCLEOTIDE SEQUENCE [LARGE SCALE GENOMIC DNA]</scope>
    <source>
        <strain evidence="2">RS5460</strain>
    </source>
</reference>
<evidence type="ECO:0000313" key="1">
    <source>
        <dbReference type="EMBL" id="GMR57769.1"/>
    </source>
</evidence>
<proteinExistence type="predicted"/>
<evidence type="ECO:0000313" key="2">
    <source>
        <dbReference type="Proteomes" id="UP001328107"/>
    </source>
</evidence>
<organism evidence="1 2">
    <name type="scientific">Pristionchus mayeri</name>
    <dbReference type="NCBI Taxonomy" id="1317129"/>
    <lineage>
        <taxon>Eukaryota</taxon>
        <taxon>Metazoa</taxon>
        <taxon>Ecdysozoa</taxon>
        <taxon>Nematoda</taxon>
        <taxon>Chromadorea</taxon>
        <taxon>Rhabditida</taxon>
        <taxon>Rhabditina</taxon>
        <taxon>Diplogasteromorpha</taxon>
        <taxon>Diplogasteroidea</taxon>
        <taxon>Neodiplogasteridae</taxon>
        <taxon>Pristionchus</taxon>
    </lineage>
</organism>
<dbReference type="EMBL" id="BTRK01000006">
    <property type="protein sequence ID" value="GMR57769.1"/>
    <property type="molecule type" value="Genomic_DNA"/>
</dbReference>
<dbReference type="AlphaFoldDB" id="A0AAN5D7C1"/>
<gene>
    <name evidence="1" type="ORF">PMAYCL1PPCAC_27964</name>
</gene>